<dbReference type="VEuPathDB" id="VectorBase:LDEU003643"/>
<gene>
    <name evidence="10" type="ORF">B4U80_09080</name>
</gene>
<name>A0A443SLM6_9ACAR</name>
<dbReference type="SUPFAM" id="SSF51658">
    <property type="entry name" value="Xylose isomerase-like"/>
    <property type="match status" value="1"/>
</dbReference>
<keyword evidence="11" id="KW-1185">Reference proteome</keyword>
<accession>A0A443SLM6</accession>
<dbReference type="EMBL" id="NCKV01001406">
    <property type="protein sequence ID" value="RWS28395.1"/>
    <property type="molecule type" value="Genomic_DNA"/>
</dbReference>
<feature type="active site" description="Proton donor/acceptor" evidence="8">
    <location>
        <position position="247"/>
    </location>
</feature>
<evidence type="ECO:0000256" key="6">
    <source>
        <dbReference type="ARBA" id="ARBA00023235"/>
    </source>
</evidence>
<dbReference type="Proteomes" id="UP000288716">
    <property type="component" value="Unassembled WGS sequence"/>
</dbReference>
<evidence type="ECO:0000256" key="4">
    <source>
        <dbReference type="ARBA" id="ARBA00012570"/>
    </source>
</evidence>
<dbReference type="InterPro" id="IPR026040">
    <property type="entry name" value="HyI-like"/>
</dbReference>
<dbReference type="GO" id="GO:0008903">
    <property type="term" value="F:hydroxypyruvate isomerase activity"/>
    <property type="evidence" value="ECO:0007669"/>
    <property type="project" value="UniProtKB-EC"/>
</dbReference>
<proteinExistence type="inferred from homology"/>
<dbReference type="Gene3D" id="3.20.20.150">
    <property type="entry name" value="Divalent-metal-dependent TIM barrel enzymes"/>
    <property type="match status" value="1"/>
</dbReference>
<protein>
    <recommendedName>
        <fullName evidence="5 7">Putative hydroxypyruvate isomerase</fullName>
        <ecNumber evidence="4 7">5.3.1.22</ecNumber>
    </recommendedName>
</protein>
<dbReference type="STRING" id="299467.A0A443SLM6"/>
<evidence type="ECO:0000256" key="1">
    <source>
        <dbReference type="ARBA" id="ARBA00000476"/>
    </source>
</evidence>
<dbReference type="InterPro" id="IPR050417">
    <property type="entry name" value="Sugar_Epim/Isomerase"/>
</dbReference>
<dbReference type="AlphaFoldDB" id="A0A443SLM6"/>
<feature type="domain" description="Xylose isomerase-like TIM barrel" evidence="9">
    <location>
        <begin position="84"/>
        <end position="258"/>
    </location>
</feature>
<dbReference type="GO" id="GO:0046487">
    <property type="term" value="P:glyoxylate metabolic process"/>
    <property type="evidence" value="ECO:0007669"/>
    <property type="project" value="TreeGrafter"/>
</dbReference>
<keyword evidence="6 7" id="KW-0413">Isomerase</keyword>
<reference evidence="10 11" key="1">
    <citation type="journal article" date="2018" name="Gigascience">
        <title>Genomes of trombidid mites reveal novel predicted allergens and laterally-transferred genes associated with secondary metabolism.</title>
        <authorList>
            <person name="Dong X."/>
            <person name="Chaisiri K."/>
            <person name="Xia D."/>
            <person name="Armstrong S.D."/>
            <person name="Fang Y."/>
            <person name="Donnelly M.J."/>
            <person name="Kadowaki T."/>
            <person name="McGarry J.W."/>
            <person name="Darby A.C."/>
            <person name="Makepeace B.L."/>
        </authorList>
    </citation>
    <scope>NUCLEOTIDE SEQUENCE [LARGE SCALE GENOMIC DNA]</scope>
    <source>
        <strain evidence="10">UoL-UT</strain>
    </source>
</reference>
<dbReference type="Pfam" id="PF01261">
    <property type="entry name" value="AP_endonuc_2"/>
    <property type="match status" value="1"/>
</dbReference>
<dbReference type="OrthoDB" id="4214675at2759"/>
<evidence type="ECO:0000313" key="11">
    <source>
        <dbReference type="Proteomes" id="UP000288716"/>
    </source>
</evidence>
<dbReference type="InterPro" id="IPR013022">
    <property type="entry name" value="Xyl_isomerase-like_TIM-brl"/>
</dbReference>
<sequence>MKFCANLSTLLQDIPSLTDRYIQFCRVPSLVNAIECQNPYLHSIDEWNGVIGKCTKEYKRTPKWILINSPPLFDKCKDIPSNDDFENKVLKQTLEYAKAFNVRKVHLILQDTNDVYEFLQQEPLIVFMPKMEDLLKYAARFMAPHNITCVIEPLSIRPNYYLRSYPLAKEIVRTVNESNLKVMLDTFHLQKLHGNITENIDLIKEVVGHVQISQTPLRDSPMNSGEVDHKYVLNCVSKFYTDYVGLEYNAKSDDTLSWTESFKNV</sequence>
<dbReference type="InterPro" id="IPR036237">
    <property type="entry name" value="Xyl_isomerase-like_sf"/>
</dbReference>
<comment type="similarity">
    <text evidence="3 7">Belongs to the hyi family.</text>
</comment>
<evidence type="ECO:0000256" key="3">
    <source>
        <dbReference type="ARBA" id="ARBA00005962"/>
    </source>
</evidence>
<evidence type="ECO:0000259" key="9">
    <source>
        <dbReference type="Pfam" id="PF01261"/>
    </source>
</evidence>
<comment type="function">
    <text evidence="2 7">Catalyzes the reversible isomerization between hydroxypyruvate and 2-hydroxy-3-oxopropanoate (also termed tartronate semialdehyde).</text>
</comment>
<dbReference type="PANTHER" id="PTHR43489:SF6">
    <property type="entry name" value="HYDROXYPYRUVATE ISOMERASE-RELATED"/>
    <property type="match status" value="1"/>
</dbReference>
<keyword evidence="10" id="KW-0670">Pyruvate</keyword>
<evidence type="ECO:0000256" key="5">
    <source>
        <dbReference type="ARBA" id="ARBA00017985"/>
    </source>
</evidence>
<dbReference type="PIRSF" id="PIRSF006241">
    <property type="entry name" value="HyI"/>
    <property type="match status" value="1"/>
</dbReference>
<evidence type="ECO:0000256" key="7">
    <source>
        <dbReference type="PIRNR" id="PIRNR006241"/>
    </source>
</evidence>
<comment type="caution">
    <text evidence="10">The sequence shown here is derived from an EMBL/GenBank/DDBJ whole genome shotgun (WGS) entry which is preliminary data.</text>
</comment>
<comment type="catalytic activity">
    <reaction evidence="1 7">
        <text>3-hydroxypyruvate = 2-hydroxy-3-oxopropanoate</text>
        <dbReference type="Rhea" id="RHEA:11952"/>
        <dbReference type="ChEBI" id="CHEBI:17180"/>
        <dbReference type="ChEBI" id="CHEBI:57978"/>
        <dbReference type="EC" id="5.3.1.22"/>
    </reaction>
</comment>
<evidence type="ECO:0000256" key="8">
    <source>
        <dbReference type="PIRSR" id="PIRSR006241-50"/>
    </source>
</evidence>
<evidence type="ECO:0000313" key="10">
    <source>
        <dbReference type="EMBL" id="RWS28395.1"/>
    </source>
</evidence>
<feature type="active site" description="Proton donor/acceptor" evidence="8">
    <location>
        <position position="152"/>
    </location>
</feature>
<dbReference type="EC" id="5.3.1.22" evidence="4 7"/>
<evidence type="ECO:0000256" key="2">
    <source>
        <dbReference type="ARBA" id="ARBA00002968"/>
    </source>
</evidence>
<dbReference type="PANTHER" id="PTHR43489">
    <property type="entry name" value="ISOMERASE"/>
    <property type="match status" value="1"/>
</dbReference>
<organism evidence="10 11">
    <name type="scientific">Leptotrombidium deliense</name>
    <dbReference type="NCBI Taxonomy" id="299467"/>
    <lineage>
        <taxon>Eukaryota</taxon>
        <taxon>Metazoa</taxon>
        <taxon>Ecdysozoa</taxon>
        <taxon>Arthropoda</taxon>
        <taxon>Chelicerata</taxon>
        <taxon>Arachnida</taxon>
        <taxon>Acari</taxon>
        <taxon>Acariformes</taxon>
        <taxon>Trombidiformes</taxon>
        <taxon>Prostigmata</taxon>
        <taxon>Anystina</taxon>
        <taxon>Parasitengona</taxon>
        <taxon>Trombiculoidea</taxon>
        <taxon>Trombiculidae</taxon>
        <taxon>Leptotrombidium</taxon>
    </lineage>
</organism>